<dbReference type="PANTHER" id="PTHR34605">
    <property type="entry name" value="PHAGE_INTEGRASE DOMAIN-CONTAINING PROTEIN"/>
    <property type="match status" value="1"/>
</dbReference>
<proteinExistence type="predicted"/>
<keyword evidence="2" id="KW-0233">DNA recombination</keyword>
<reference evidence="4 5" key="1">
    <citation type="submission" date="2022-05" db="EMBL/GenBank/DDBJ databases">
        <authorList>
            <consortium name="Genoscope - CEA"/>
            <person name="William W."/>
        </authorList>
    </citation>
    <scope>NUCLEOTIDE SEQUENCE [LARGE SCALE GENOMIC DNA]</scope>
</reference>
<organism evidence="4 5">
    <name type="scientific">Porites evermanni</name>
    <dbReference type="NCBI Taxonomy" id="104178"/>
    <lineage>
        <taxon>Eukaryota</taxon>
        <taxon>Metazoa</taxon>
        <taxon>Cnidaria</taxon>
        <taxon>Anthozoa</taxon>
        <taxon>Hexacorallia</taxon>
        <taxon>Scleractinia</taxon>
        <taxon>Fungiina</taxon>
        <taxon>Poritidae</taxon>
        <taxon>Porites</taxon>
    </lineage>
</organism>
<feature type="domain" description="Tyr recombinase" evidence="3">
    <location>
        <begin position="129"/>
        <end position="280"/>
    </location>
</feature>
<protein>
    <recommendedName>
        <fullName evidence="3">Tyr recombinase domain-containing protein</fullName>
    </recommendedName>
</protein>
<gene>
    <name evidence="4" type="ORF">PEVE_00024419</name>
</gene>
<dbReference type="PROSITE" id="PS51898">
    <property type="entry name" value="TYR_RECOMBINASE"/>
    <property type="match status" value="1"/>
</dbReference>
<evidence type="ECO:0000313" key="5">
    <source>
        <dbReference type="Proteomes" id="UP001159427"/>
    </source>
</evidence>
<name>A0ABN8SRZ5_9CNID</name>
<dbReference type="Proteomes" id="UP001159427">
    <property type="component" value="Unassembled WGS sequence"/>
</dbReference>
<dbReference type="InterPro" id="IPR052925">
    <property type="entry name" value="Phage_Integrase-like_Recomb"/>
</dbReference>
<dbReference type="SUPFAM" id="SSF47823">
    <property type="entry name" value="lambda integrase-like, N-terminal domain"/>
    <property type="match status" value="1"/>
</dbReference>
<dbReference type="Gene3D" id="1.10.443.10">
    <property type="entry name" value="Intergrase catalytic core"/>
    <property type="match status" value="1"/>
</dbReference>
<comment type="caution">
    <text evidence="4">The sequence shown here is derived from an EMBL/GenBank/DDBJ whole genome shotgun (WGS) entry which is preliminary data.</text>
</comment>
<keyword evidence="1" id="KW-0238">DNA-binding</keyword>
<accession>A0ABN8SRZ5</accession>
<evidence type="ECO:0000256" key="1">
    <source>
        <dbReference type="ARBA" id="ARBA00023125"/>
    </source>
</evidence>
<dbReference type="InterPro" id="IPR002104">
    <property type="entry name" value="Integrase_catalytic"/>
</dbReference>
<dbReference type="InterPro" id="IPR011010">
    <property type="entry name" value="DNA_brk_join_enz"/>
</dbReference>
<dbReference type="PANTHER" id="PTHR34605:SF4">
    <property type="entry name" value="DNA ADENINE METHYLTRANSFERASE"/>
    <property type="match status" value="1"/>
</dbReference>
<dbReference type="Gene3D" id="1.10.150.130">
    <property type="match status" value="1"/>
</dbReference>
<evidence type="ECO:0000313" key="4">
    <source>
        <dbReference type="EMBL" id="CAH3192719.1"/>
    </source>
</evidence>
<dbReference type="InterPro" id="IPR013762">
    <property type="entry name" value="Integrase-like_cat_sf"/>
</dbReference>
<dbReference type="SUPFAM" id="SSF56349">
    <property type="entry name" value="DNA breaking-rejoining enzymes"/>
    <property type="match status" value="1"/>
</dbReference>
<evidence type="ECO:0000259" key="3">
    <source>
        <dbReference type="PROSITE" id="PS51898"/>
    </source>
</evidence>
<keyword evidence="5" id="KW-1185">Reference proteome</keyword>
<evidence type="ECO:0000256" key="2">
    <source>
        <dbReference type="ARBA" id="ARBA00023172"/>
    </source>
</evidence>
<dbReference type="EMBL" id="CALNXI010003268">
    <property type="protein sequence ID" value="CAH3192719.1"/>
    <property type="molecule type" value="Genomic_DNA"/>
</dbReference>
<dbReference type="InterPro" id="IPR010998">
    <property type="entry name" value="Integrase_recombinase_N"/>
</dbReference>
<sequence length="280" mass="31829">MDSCVVVASKAWMVLPPAIRPDFHSLFSSLLCSRADSTPEKYLKEINKFLLWCRTRKIALQLPFSSSVVALYLFGLDQQLRSPAAMVLVHAALKWFHSFVPDDGPNPLDNACCKNLIECVKRTRSNPVHKKKPVDPAIIRSMIDRHGAEEASLIIYIKDLRIAAISSLGFAGFFRFNELANIQPKHLTFCDGFVKIFVPRSKTDVYREGNYVYIAKLENKYCPVAILRRYIEAANLDLSSHLPLFRPLTKNKSGYTLRNGKLSYTRCREIFKTTLKDLGL</sequence>